<dbReference type="GO" id="GO:0055085">
    <property type="term" value="P:transmembrane transport"/>
    <property type="evidence" value="ECO:0007669"/>
    <property type="project" value="InterPro"/>
</dbReference>
<dbReference type="Gene3D" id="1.50.40.10">
    <property type="entry name" value="Mitochondrial carrier domain"/>
    <property type="match status" value="1"/>
</dbReference>
<protein>
    <submittedName>
        <fullName evidence="9">Solute carrier family 25 member 44-like</fullName>
    </submittedName>
</protein>
<sequence length="612" mass="67029">MATSSFGRTEINWDKFHSDEIKPINVDTNIMGLRTAFRLDKTKFFVLGSGVFTGITAALYPISLVKTRLQVVSKDSVERNAFSIVKGLLKSYGFPGLYRGFGINAAGGIPTRILFLTFLETTKVGSLRILEPFKLSETTQAALVNGVAGLTAAFMSQAFYVPIDVVSQKLMVEGYSGHAKYSGAFDVARKVLRSDGIRGFYRGFGLSVMTYSPSNAVWWASYTSSQRFVWRYIGDGTEYEKATLSLQQLVLLQATGGIAAGATASCATQPLDTIKTRLQVMGHVKTRTLKNVVKDLINEDGWKGFYRGLGPRFFSMTAWGTSLVLAYEHLIAMQTPAPTRRRSWPACGSHHQANSSHQSPRTSSNTQALSYPSKPDPQSESDGRDEAKVLVDFVVEYDIGPHLEPVLVVDFESFIITLFLRLATTKKASTPKIKTTTATTPTTTPIIVVLLLLPFFVFRTFEPESGGEGIGSGLGPARFLLAGSLILKISSPFKNASLDITIGEITRGAAVDAEEVNGIVSIRFNKEIRIKTKEEDGDGTNQAEHHLLVKETEHCFVGEKEGSMEENSDGSSSRTTLVTAKPAFVMFLIEQEHLLLDSYEFVNLKGLVIVNS</sequence>
<keyword evidence="10" id="KW-1185">Reference proteome</keyword>
<keyword evidence="4" id="KW-0677">Repeat</keyword>
<organism evidence="9 10">
    <name type="scientific">Senna tora</name>
    <dbReference type="NCBI Taxonomy" id="362788"/>
    <lineage>
        <taxon>Eukaryota</taxon>
        <taxon>Viridiplantae</taxon>
        <taxon>Streptophyta</taxon>
        <taxon>Embryophyta</taxon>
        <taxon>Tracheophyta</taxon>
        <taxon>Spermatophyta</taxon>
        <taxon>Magnoliopsida</taxon>
        <taxon>eudicotyledons</taxon>
        <taxon>Gunneridae</taxon>
        <taxon>Pentapetalae</taxon>
        <taxon>rosids</taxon>
        <taxon>fabids</taxon>
        <taxon>Fabales</taxon>
        <taxon>Fabaceae</taxon>
        <taxon>Caesalpinioideae</taxon>
        <taxon>Cassia clade</taxon>
        <taxon>Senna</taxon>
    </lineage>
</organism>
<feature type="compositionally biased region" description="Polar residues" evidence="7">
    <location>
        <begin position="351"/>
        <end position="380"/>
    </location>
</feature>
<gene>
    <name evidence="9" type="ORF">G2W53_027838</name>
</gene>
<evidence type="ECO:0000256" key="8">
    <source>
        <dbReference type="SAM" id="Phobius"/>
    </source>
</evidence>
<dbReference type="InterPro" id="IPR023395">
    <property type="entry name" value="MCP_dom_sf"/>
</dbReference>
<dbReference type="OrthoDB" id="250329at2759"/>
<dbReference type="InterPro" id="IPR018108">
    <property type="entry name" value="MCP_transmembrane"/>
</dbReference>
<dbReference type="PRINTS" id="PR00926">
    <property type="entry name" value="MITOCARRIER"/>
</dbReference>
<feature type="repeat" description="Solcar" evidence="6">
    <location>
        <begin position="248"/>
        <end position="333"/>
    </location>
</feature>
<accession>A0A834THV1</accession>
<dbReference type="EMBL" id="JAAIUW010000008">
    <property type="protein sequence ID" value="KAF7822383.1"/>
    <property type="molecule type" value="Genomic_DNA"/>
</dbReference>
<comment type="caution">
    <text evidence="9">The sequence shown here is derived from an EMBL/GenBank/DDBJ whole genome shotgun (WGS) entry which is preliminary data.</text>
</comment>
<evidence type="ECO:0000256" key="2">
    <source>
        <dbReference type="ARBA" id="ARBA00022448"/>
    </source>
</evidence>
<evidence type="ECO:0000256" key="7">
    <source>
        <dbReference type="SAM" id="MobiDB-lite"/>
    </source>
</evidence>
<dbReference type="Proteomes" id="UP000634136">
    <property type="component" value="Unassembled WGS sequence"/>
</dbReference>
<dbReference type="PROSITE" id="PS50920">
    <property type="entry name" value="SOLCAR"/>
    <property type="match status" value="3"/>
</dbReference>
<evidence type="ECO:0000256" key="3">
    <source>
        <dbReference type="ARBA" id="ARBA00022692"/>
    </source>
</evidence>
<dbReference type="AlphaFoldDB" id="A0A834THV1"/>
<evidence type="ECO:0000256" key="4">
    <source>
        <dbReference type="ARBA" id="ARBA00022737"/>
    </source>
</evidence>
<dbReference type="InterPro" id="IPR002067">
    <property type="entry name" value="MCP"/>
</dbReference>
<feature type="repeat" description="Solcar" evidence="6">
    <location>
        <begin position="41"/>
        <end position="125"/>
    </location>
</feature>
<reference evidence="9" key="1">
    <citation type="submission" date="2020-09" db="EMBL/GenBank/DDBJ databases">
        <title>Genome-Enabled Discovery of Anthraquinone Biosynthesis in Senna tora.</title>
        <authorList>
            <person name="Kang S.-H."/>
            <person name="Pandey R.P."/>
            <person name="Lee C.-M."/>
            <person name="Sim J.-S."/>
            <person name="Jeong J.-T."/>
            <person name="Choi B.-S."/>
            <person name="Jung M."/>
            <person name="Ginzburg D."/>
            <person name="Zhao K."/>
            <person name="Won S.Y."/>
            <person name="Oh T.-J."/>
            <person name="Yu Y."/>
            <person name="Kim N.-H."/>
            <person name="Lee O.R."/>
            <person name="Lee T.-H."/>
            <person name="Bashyal P."/>
            <person name="Kim T.-S."/>
            <person name="Lee W.-H."/>
            <person name="Kawkins C."/>
            <person name="Kim C.-K."/>
            <person name="Kim J.S."/>
            <person name="Ahn B.O."/>
            <person name="Rhee S.Y."/>
            <person name="Sohng J.K."/>
        </authorList>
    </citation>
    <scope>NUCLEOTIDE SEQUENCE</scope>
    <source>
        <tissue evidence="9">Leaf</tissue>
    </source>
</reference>
<evidence type="ECO:0000313" key="9">
    <source>
        <dbReference type="EMBL" id="KAF7822383.1"/>
    </source>
</evidence>
<evidence type="ECO:0000313" key="10">
    <source>
        <dbReference type="Proteomes" id="UP000634136"/>
    </source>
</evidence>
<keyword evidence="5 6" id="KW-0472">Membrane</keyword>
<name>A0A834THV1_9FABA</name>
<dbReference type="GO" id="GO:0016020">
    <property type="term" value="C:membrane"/>
    <property type="evidence" value="ECO:0007669"/>
    <property type="project" value="UniProtKB-SubCell"/>
</dbReference>
<feature type="repeat" description="Solcar" evidence="6">
    <location>
        <begin position="140"/>
        <end position="228"/>
    </location>
</feature>
<evidence type="ECO:0000256" key="5">
    <source>
        <dbReference type="ARBA" id="ARBA00023136"/>
    </source>
</evidence>
<feature type="transmembrane region" description="Helical" evidence="8">
    <location>
        <begin position="44"/>
        <end position="62"/>
    </location>
</feature>
<keyword evidence="2" id="KW-0813">Transport</keyword>
<evidence type="ECO:0000256" key="1">
    <source>
        <dbReference type="ARBA" id="ARBA00004141"/>
    </source>
</evidence>
<dbReference type="SUPFAM" id="SSF103506">
    <property type="entry name" value="Mitochondrial carrier"/>
    <property type="match status" value="1"/>
</dbReference>
<dbReference type="PANTHER" id="PTHR46080">
    <property type="entry name" value="MITOCHONDRIAL SUBSTRATE CARRIER FAMILY PROTEIN J"/>
    <property type="match status" value="1"/>
</dbReference>
<keyword evidence="8" id="KW-1133">Transmembrane helix</keyword>
<keyword evidence="3 6" id="KW-0812">Transmembrane</keyword>
<comment type="subcellular location">
    <subcellularLocation>
        <location evidence="1">Membrane</location>
        <topology evidence="1">Multi-pass membrane protein</topology>
    </subcellularLocation>
</comment>
<proteinExistence type="predicted"/>
<feature type="region of interest" description="Disordered" evidence="7">
    <location>
        <begin position="341"/>
        <end position="384"/>
    </location>
</feature>
<dbReference type="PANTHER" id="PTHR46080:SF3">
    <property type="entry name" value="MITOCHONDRIAL SUBSTRATE CARRIER FAMILY PROTEIN"/>
    <property type="match status" value="1"/>
</dbReference>
<evidence type="ECO:0000256" key="6">
    <source>
        <dbReference type="PROSITE-ProRule" id="PRU00282"/>
    </source>
</evidence>
<dbReference type="Pfam" id="PF00153">
    <property type="entry name" value="Mito_carr"/>
    <property type="match status" value="3"/>
</dbReference>